<dbReference type="GO" id="GO:0005657">
    <property type="term" value="C:replication fork"/>
    <property type="evidence" value="ECO:0007669"/>
    <property type="project" value="InterPro"/>
</dbReference>
<evidence type="ECO:0000313" key="2">
    <source>
        <dbReference type="EMBL" id="KAK6501878.1"/>
    </source>
</evidence>
<gene>
    <name evidence="2" type="ORF">TWF481_009697</name>
</gene>
<dbReference type="Proteomes" id="UP001370758">
    <property type="component" value="Unassembled WGS sequence"/>
</dbReference>
<dbReference type="InterPro" id="IPR030547">
    <property type="entry name" value="XRCC2"/>
</dbReference>
<dbReference type="GO" id="GO:0033063">
    <property type="term" value="C:Rad51B-Rad51C-Rad51D-XRCC2 complex"/>
    <property type="evidence" value="ECO:0007669"/>
    <property type="project" value="InterPro"/>
</dbReference>
<protein>
    <recommendedName>
        <fullName evidence="4">DNA recombination and repair protein Rad51-like C-terminal domain-containing protein</fullName>
    </recommendedName>
</protein>
<dbReference type="InterPro" id="IPR027417">
    <property type="entry name" value="P-loop_NTPase"/>
</dbReference>
<feature type="region of interest" description="Disordered" evidence="1">
    <location>
        <begin position="298"/>
        <end position="330"/>
    </location>
</feature>
<feature type="compositionally biased region" description="Polar residues" evidence="1">
    <location>
        <begin position="300"/>
        <end position="322"/>
    </location>
</feature>
<dbReference type="PANTHER" id="PTHR46644:SF2">
    <property type="entry name" value="DNA REPAIR PROTEIN XRCC2"/>
    <property type="match status" value="1"/>
</dbReference>
<dbReference type="Gene3D" id="3.40.50.300">
    <property type="entry name" value="P-loop containing nucleotide triphosphate hydrolases"/>
    <property type="match status" value="1"/>
</dbReference>
<dbReference type="GO" id="GO:0005815">
    <property type="term" value="C:microtubule organizing center"/>
    <property type="evidence" value="ECO:0007669"/>
    <property type="project" value="TreeGrafter"/>
</dbReference>
<dbReference type="PANTHER" id="PTHR46644">
    <property type="entry name" value="DNA REPAIR PROTEIN XRCC2"/>
    <property type="match status" value="1"/>
</dbReference>
<dbReference type="GO" id="GO:0042148">
    <property type="term" value="P:DNA strand invasion"/>
    <property type="evidence" value="ECO:0007669"/>
    <property type="project" value="TreeGrafter"/>
</dbReference>
<reference evidence="2 3" key="1">
    <citation type="submission" date="2023-08" db="EMBL/GenBank/DDBJ databases">
        <authorList>
            <person name="Palmer J.M."/>
        </authorList>
    </citation>
    <scope>NUCLEOTIDE SEQUENCE [LARGE SCALE GENOMIC DNA]</scope>
    <source>
        <strain evidence="2 3">TWF481</strain>
    </source>
</reference>
<organism evidence="2 3">
    <name type="scientific">Arthrobotrys musiformis</name>
    <dbReference type="NCBI Taxonomy" id="47236"/>
    <lineage>
        <taxon>Eukaryota</taxon>
        <taxon>Fungi</taxon>
        <taxon>Dikarya</taxon>
        <taxon>Ascomycota</taxon>
        <taxon>Pezizomycotina</taxon>
        <taxon>Orbiliomycetes</taxon>
        <taxon>Orbiliales</taxon>
        <taxon>Orbiliaceae</taxon>
        <taxon>Arthrobotrys</taxon>
    </lineage>
</organism>
<dbReference type="GO" id="GO:0000400">
    <property type="term" value="F:four-way junction DNA binding"/>
    <property type="evidence" value="ECO:0007669"/>
    <property type="project" value="TreeGrafter"/>
</dbReference>
<dbReference type="EMBL" id="JAVHJL010000006">
    <property type="protein sequence ID" value="KAK6501878.1"/>
    <property type="molecule type" value="Genomic_DNA"/>
</dbReference>
<sequence length="471" mass="51276">MVGGGGNSSKNDGLGKRLLMEVEKSEESLLNLLGDIQRTAQHHNTSSGPLNIPQIDALLRPHLQDHLHNQAIAQAHSQHPVAGSFDLPSDEIPLPRDRSAVIEISSDGFGVGKTHLLYYITCMALLPSSWNGIDLGGKEGAVVFIDCDGRFDIVRLSAVIESYIKSRISLMIQFCESKLSEPSKDDIAEEAEAGADGDDHAHHVSSSPQIGHEEAEEYLALLNSLTLSDITELTVYSLSHLHIYTPTSPSQFLEVLSSIPEYLLSPNHSSHDLPLSSLIIDGISAFYWLERATSASTTTPSIPFSDPTSQSTPQNNPQNKPTQAADDTEPKLSLQSRYDLIISRIHAITARFNNNVIITNTIIPTTPSHPTRNGVPAYPRHLPTGYTYSSSFLSARIILSKDVVAPFHADIKLEEAYREKGMRMEVVGKAGVSAWVEGAGVRKGEGRKGGGWFWFWIGEDGVRVGAEEGGD</sequence>
<dbReference type="AlphaFoldDB" id="A0AAV9W5N1"/>
<accession>A0AAV9W5N1</accession>
<dbReference type="SUPFAM" id="SSF52540">
    <property type="entry name" value="P-loop containing nucleoside triphosphate hydrolases"/>
    <property type="match status" value="1"/>
</dbReference>
<name>A0AAV9W5N1_9PEZI</name>
<keyword evidence="3" id="KW-1185">Reference proteome</keyword>
<proteinExistence type="predicted"/>
<evidence type="ECO:0008006" key="4">
    <source>
        <dbReference type="Google" id="ProtNLM"/>
    </source>
</evidence>
<evidence type="ECO:0000313" key="3">
    <source>
        <dbReference type="Proteomes" id="UP001370758"/>
    </source>
</evidence>
<evidence type="ECO:0000256" key="1">
    <source>
        <dbReference type="SAM" id="MobiDB-lite"/>
    </source>
</evidence>
<comment type="caution">
    <text evidence="2">The sequence shown here is derived from an EMBL/GenBank/DDBJ whole genome shotgun (WGS) entry which is preliminary data.</text>
</comment>
<dbReference type="GO" id="GO:0000724">
    <property type="term" value="P:double-strand break repair via homologous recombination"/>
    <property type="evidence" value="ECO:0007669"/>
    <property type="project" value="InterPro"/>
</dbReference>